<sequence>PDSGSNPKSTLVSILTYTQALILLGIPEEEREEFIEKHDVESMTKSELQQAVKDRDQVIQEKKDLQKDLDVKSSEITQLSAQAKSLEEQVNDCQAKYLTEQEKVTLKLKELETAKEEAPSAKEIAELENKLQAEKSQSSISKADAQFTIHRDIILNAYKELSQILSALNRIDPEIKENYREKLHTMLQNLAKHVEVWPPIITSNLSINTTHSRRS</sequence>
<organism evidence="2 3">
    <name type="scientific">Desulfosporosinus lacus DSM 15449</name>
    <dbReference type="NCBI Taxonomy" id="1121420"/>
    <lineage>
        <taxon>Bacteria</taxon>
        <taxon>Bacillati</taxon>
        <taxon>Bacillota</taxon>
        <taxon>Clostridia</taxon>
        <taxon>Eubacteriales</taxon>
        <taxon>Desulfitobacteriaceae</taxon>
        <taxon>Desulfosporosinus</taxon>
    </lineage>
</organism>
<name>A0A1M5ZXK0_9FIRM</name>
<keyword evidence="1" id="KW-0175">Coiled coil</keyword>
<dbReference type="InterPro" id="IPR021451">
    <property type="entry name" value="DUF3102"/>
</dbReference>
<dbReference type="Proteomes" id="UP000183954">
    <property type="component" value="Unassembled WGS sequence"/>
</dbReference>
<dbReference type="EMBL" id="FQXJ01000016">
    <property type="protein sequence ID" value="SHI29007.1"/>
    <property type="molecule type" value="Genomic_DNA"/>
</dbReference>
<proteinExistence type="predicted"/>
<evidence type="ECO:0000313" key="2">
    <source>
        <dbReference type="EMBL" id="SHI29007.1"/>
    </source>
</evidence>
<dbReference type="RefSeq" id="WP_073031284.1">
    <property type="nucleotide sequence ID" value="NZ_FQXJ01000016.1"/>
</dbReference>
<dbReference type="STRING" id="1121420.SAMN02746098_03800"/>
<accession>A0A1M5ZXK0</accession>
<dbReference type="AlphaFoldDB" id="A0A1M5ZXK0"/>
<reference evidence="3" key="1">
    <citation type="submission" date="2016-11" db="EMBL/GenBank/DDBJ databases">
        <authorList>
            <person name="Varghese N."/>
            <person name="Submissions S."/>
        </authorList>
    </citation>
    <scope>NUCLEOTIDE SEQUENCE [LARGE SCALE GENOMIC DNA]</scope>
    <source>
        <strain evidence="3">DSM 15449</strain>
    </source>
</reference>
<dbReference type="OrthoDB" id="9830737at2"/>
<gene>
    <name evidence="2" type="ORF">SAMN02746098_03800</name>
</gene>
<keyword evidence="3" id="KW-1185">Reference proteome</keyword>
<evidence type="ECO:0000256" key="1">
    <source>
        <dbReference type="SAM" id="Coils"/>
    </source>
</evidence>
<dbReference type="Pfam" id="PF11300">
    <property type="entry name" value="DUF3102"/>
    <property type="match status" value="1"/>
</dbReference>
<protein>
    <submittedName>
        <fullName evidence="2">Uncharacterized protein</fullName>
    </submittedName>
</protein>
<feature type="coiled-coil region" evidence="1">
    <location>
        <begin position="48"/>
        <end position="144"/>
    </location>
</feature>
<evidence type="ECO:0000313" key="3">
    <source>
        <dbReference type="Proteomes" id="UP000183954"/>
    </source>
</evidence>
<feature type="non-terminal residue" evidence="2">
    <location>
        <position position="1"/>
    </location>
</feature>